<dbReference type="PANTHER" id="PTHR31412:SF0">
    <property type="entry name" value="ZINC METALLOPROTEASE EGY1, CHLOROPLASTIC-RELATED"/>
    <property type="match status" value="1"/>
</dbReference>
<gene>
    <name evidence="12" type="ORF">DSM107003_30340</name>
</gene>
<feature type="transmembrane region" description="Helical" evidence="10">
    <location>
        <begin position="17"/>
        <end position="33"/>
    </location>
</feature>
<dbReference type="CDD" id="cd06160">
    <property type="entry name" value="S2P-M50_like_2"/>
    <property type="match status" value="1"/>
</dbReference>
<evidence type="ECO:0000256" key="3">
    <source>
        <dbReference type="ARBA" id="ARBA00007931"/>
    </source>
</evidence>
<feature type="transmembrane region" description="Helical" evidence="10">
    <location>
        <begin position="223"/>
        <end position="244"/>
    </location>
</feature>
<dbReference type="GO" id="GO:0006508">
    <property type="term" value="P:proteolysis"/>
    <property type="evidence" value="ECO:0007669"/>
    <property type="project" value="UniProtKB-KW"/>
</dbReference>
<evidence type="ECO:0000256" key="7">
    <source>
        <dbReference type="ARBA" id="ARBA00022946"/>
    </source>
</evidence>
<feature type="transmembrane region" description="Helical" evidence="10">
    <location>
        <begin position="45"/>
        <end position="68"/>
    </location>
</feature>
<evidence type="ECO:0000256" key="1">
    <source>
        <dbReference type="ARBA" id="ARBA00001947"/>
    </source>
</evidence>
<sequence length="508" mass="56220">MTKTTGKHSVKTGEDNMAFWFLLLLGLATYLIIQRSVAQITRTPVWLLWLVLMTPSFVLTGWTLIYGAKQPPPATLIIWPSVVSLLLYWLLFQWGRRVPGDTQTQPSDPVLPSANHSNPVPTPVRPIEPAEETQLRNCFSWSVYYIQNIEYRPQAVICRGQLRTTPINAYQQIKTNIETVFGDRFLVIFQEGTNGKPFFVLVPNTQAAKQSTNSKRDKLTQPVIAILLLAATLITTTLMGAKIAGVEFTQVESDPTIFLKGLPYALGLMTILGIHELGHYFTARFYKIRSTLPYFIPVPFFLGTFGAFIQMRSPIPNRKALFDVSIAGPIAGFVVTLPLLLWGLAHSEIVPLSEKPGLLNPNSLNPKYSILLALLSKLALGSELTVKSAIDLHPVAVAGFLGLIVTALNLMPVGQLDGGHIVHAMFGQRTAVAIGQIARLLLLILSFIREEFLLWAIILLFVPLIDEPALNDVTELDNKRDVLGLVAIALLLLIVLPLPEFLARVLQI</sequence>
<dbReference type="PANTHER" id="PTHR31412">
    <property type="entry name" value="ZINC METALLOPROTEASE EGY1"/>
    <property type="match status" value="1"/>
</dbReference>
<reference evidence="12 13" key="1">
    <citation type="journal article" date="2019" name="Genome Biol. Evol.">
        <title>Day and night: Metabolic profiles and evolutionary relationships of six axenic non-marine cyanobacteria.</title>
        <authorList>
            <person name="Will S.E."/>
            <person name="Henke P."/>
            <person name="Boedeker C."/>
            <person name="Huang S."/>
            <person name="Brinkmann H."/>
            <person name="Rohde M."/>
            <person name="Jarek M."/>
            <person name="Friedl T."/>
            <person name="Seufert S."/>
            <person name="Schumacher M."/>
            <person name="Overmann J."/>
            <person name="Neumann-Schaal M."/>
            <person name="Petersen J."/>
        </authorList>
    </citation>
    <scope>NUCLEOTIDE SEQUENCE [LARGE SCALE GENOMIC DNA]</scope>
    <source>
        <strain evidence="12 13">SAG 1403-4b</strain>
    </source>
</reference>
<keyword evidence="8 10" id="KW-1133">Transmembrane helix</keyword>
<evidence type="ECO:0000259" key="11">
    <source>
        <dbReference type="Pfam" id="PF02163"/>
    </source>
</evidence>
<comment type="caution">
    <text evidence="12">The sequence shown here is derived from an EMBL/GenBank/DDBJ whole genome shotgun (WGS) entry which is preliminary data.</text>
</comment>
<dbReference type="InterPro" id="IPR044838">
    <property type="entry name" value="EGY1-like"/>
</dbReference>
<evidence type="ECO:0000256" key="6">
    <source>
        <dbReference type="ARBA" id="ARBA00022801"/>
    </source>
</evidence>
<dbReference type="Pfam" id="PF02163">
    <property type="entry name" value="Peptidase_M50"/>
    <property type="match status" value="1"/>
</dbReference>
<keyword evidence="4 12" id="KW-0645">Protease</keyword>
<evidence type="ECO:0000313" key="13">
    <source>
        <dbReference type="Proteomes" id="UP000276103"/>
    </source>
</evidence>
<protein>
    <submittedName>
        <fullName evidence="12">Site-2 protease family protein</fullName>
    </submittedName>
</protein>
<dbReference type="Proteomes" id="UP000276103">
    <property type="component" value="Unassembled WGS sequence"/>
</dbReference>
<feature type="transmembrane region" description="Helical" evidence="10">
    <location>
        <begin position="291"/>
        <end position="309"/>
    </location>
</feature>
<proteinExistence type="inferred from homology"/>
<evidence type="ECO:0000256" key="9">
    <source>
        <dbReference type="ARBA" id="ARBA00023136"/>
    </source>
</evidence>
<comment type="cofactor">
    <cofactor evidence="1">
        <name>Zn(2+)</name>
        <dbReference type="ChEBI" id="CHEBI:29105"/>
    </cofactor>
</comment>
<keyword evidence="5 10" id="KW-0812">Transmembrane</keyword>
<dbReference type="AlphaFoldDB" id="A0A433UND3"/>
<evidence type="ECO:0000256" key="4">
    <source>
        <dbReference type="ARBA" id="ARBA00022670"/>
    </source>
</evidence>
<evidence type="ECO:0000256" key="8">
    <source>
        <dbReference type="ARBA" id="ARBA00022989"/>
    </source>
</evidence>
<keyword evidence="6" id="KW-0378">Hydrolase</keyword>
<feature type="transmembrane region" description="Helical" evidence="10">
    <location>
        <begin position="74"/>
        <end position="92"/>
    </location>
</feature>
<dbReference type="EMBL" id="RSCM01000010">
    <property type="protein sequence ID" value="RUS95331.1"/>
    <property type="molecule type" value="Genomic_DNA"/>
</dbReference>
<evidence type="ECO:0000256" key="10">
    <source>
        <dbReference type="SAM" id="Phobius"/>
    </source>
</evidence>
<feature type="transmembrane region" description="Helical" evidence="10">
    <location>
        <begin position="482"/>
        <end position="503"/>
    </location>
</feature>
<dbReference type="InterPro" id="IPR008915">
    <property type="entry name" value="Peptidase_M50"/>
</dbReference>
<dbReference type="GO" id="GO:0008233">
    <property type="term" value="F:peptidase activity"/>
    <property type="evidence" value="ECO:0007669"/>
    <property type="project" value="UniProtKB-KW"/>
</dbReference>
<accession>A0A433UND3</accession>
<keyword evidence="13" id="KW-1185">Reference proteome</keyword>
<evidence type="ECO:0000313" key="12">
    <source>
        <dbReference type="EMBL" id="RUS95331.1"/>
    </source>
</evidence>
<comment type="subcellular location">
    <subcellularLocation>
        <location evidence="2">Membrane</location>
        <topology evidence="2">Multi-pass membrane protein</topology>
    </subcellularLocation>
</comment>
<feature type="domain" description="Peptidase M50" evidence="11">
    <location>
        <begin position="265"/>
        <end position="432"/>
    </location>
</feature>
<comment type="similarity">
    <text evidence="3">Belongs to the peptidase M50B family.</text>
</comment>
<evidence type="ECO:0000256" key="5">
    <source>
        <dbReference type="ARBA" id="ARBA00022692"/>
    </source>
</evidence>
<keyword evidence="9 10" id="KW-0472">Membrane</keyword>
<feature type="transmembrane region" description="Helical" evidence="10">
    <location>
        <begin position="321"/>
        <end position="344"/>
    </location>
</feature>
<name>A0A433UND3_ANAVA</name>
<keyword evidence="7" id="KW-0809">Transit peptide</keyword>
<organism evidence="12 13">
    <name type="scientific">Trichormus variabilis SAG 1403-4b</name>
    <dbReference type="NCBI Taxonomy" id="447716"/>
    <lineage>
        <taxon>Bacteria</taxon>
        <taxon>Bacillati</taxon>
        <taxon>Cyanobacteriota</taxon>
        <taxon>Cyanophyceae</taxon>
        <taxon>Nostocales</taxon>
        <taxon>Nostocaceae</taxon>
        <taxon>Trichormus</taxon>
    </lineage>
</organism>
<evidence type="ECO:0000256" key="2">
    <source>
        <dbReference type="ARBA" id="ARBA00004141"/>
    </source>
</evidence>
<dbReference type="GO" id="GO:0016020">
    <property type="term" value="C:membrane"/>
    <property type="evidence" value="ECO:0007669"/>
    <property type="project" value="UniProtKB-SubCell"/>
</dbReference>